<keyword evidence="14" id="KW-1185">Reference proteome</keyword>
<evidence type="ECO:0000313" key="14">
    <source>
        <dbReference type="Proteomes" id="UP000789390"/>
    </source>
</evidence>
<keyword evidence="6" id="KW-0176">Collagen</keyword>
<dbReference type="GO" id="GO:0003676">
    <property type="term" value="F:nucleic acid binding"/>
    <property type="evidence" value="ECO:0007669"/>
    <property type="project" value="InterPro"/>
</dbReference>
<reference evidence="13" key="1">
    <citation type="submission" date="2021-11" db="EMBL/GenBank/DDBJ databases">
        <authorList>
            <person name="Schell T."/>
        </authorList>
    </citation>
    <scope>NUCLEOTIDE SEQUENCE</scope>
    <source>
        <strain evidence="13">M5</strain>
    </source>
</reference>
<sequence length="782" mass="86717">MPAAKIRVCVQLFSFYVLFPLSASFLVHDEHSHSADVLHPGSMPGGWPAAKFREEMDKLKFAYEECVGELRQQAASIQRLEDLVETQGEKIKQLEMVSSQQQRDIEKTALILRHSSMIPDSSPLRPSDVATEKDTPAQDKTVFKSCDDIRSVRPSPVSSDSGSHWIDPDGLGGDNAVQVFCDMSNGATIISHDTEDLVRVNSCPDHGCFKRPVHYRNVTIKQMIALTRISAKCQQQIQYDSCTEESFTRKRAYGTTGNSSSWWTNRNGSSRYYWPVKEKKNAGGVIIDEGHFITNLQDLPVTELHFGPEFGVAGVCSSQFQLGKLICYGRSQGISENSPSSRDSQKGAEMPASRSGYRTKGDSKSSKRSRYQSKPKNPQTGAVSEDAIRLTDAGCTFDLRSSSPQYPPHLIDENNNIIQPILHGKTRIITLNVDEQITVGCLGNRHDKPMSNNTLKATGQQLNGAICTINSTLRVNEAELSYSQLGCTNQNKEILKEEGTCADGRGVLVRVGWNLDSNFIPLYDTCHDRITLGTFYSAHNIIGRSVDADDKSNTRPSFREAGYYPGLDVNAAFGQAQQNKTITRAVGSETLTAKYFNQKKNHFLARGHLAPDGDFIDAGSQDATYYYLNMAPQWQSFNGGNWNVLETAVRHIATTRDLDLMIHTGTFGTMTLTDVNGNQQPLYLALDKNNNGVIPIPKYYWKLIHDPVAGTATAVIGINNPHLDRILPADIICPDVCNRIPWIDSLKWKPTDISKGYMFCCTAEELHKAIPFAPNLSAPLFL</sequence>
<dbReference type="GO" id="GO:0005201">
    <property type="term" value="F:extracellular matrix structural constituent"/>
    <property type="evidence" value="ECO:0007669"/>
    <property type="project" value="InterPro"/>
</dbReference>
<accession>A0A8J2RIX7</accession>
<organism evidence="13 14">
    <name type="scientific">Daphnia galeata</name>
    <dbReference type="NCBI Taxonomy" id="27404"/>
    <lineage>
        <taxon>Eukaryota</taxon>
        <taxon>Metazoa</taxon>
        <taxon>Ecdysozoa</taxon>
        <taxon>Arthropoda</taxon>
        <taxon>Crustacea</taxon>
        <taxon>Branchiopoda</taxon>
        <taxon>Diplostraca</taxon>
        <taxon>Cladocera</taxon>
        <taxon>Anomopoda</taxon>
        <taxon>Daphniidae</taxon>
        <taxon>Daphnia</taxon>
    </lineage>
</organism>
<evidence type="ECO:0000259" key="12">
    <source>
        <dbReference type="SMART" id="SM00892"/>
    </source>
</evidence>
<comment type="similarity">
    <text evidence="2">Belongs to the DNA/RNA non-specific endonuclease family.</text>
</comment>
<evidence type="ECO:0000256" key="2">
    <source>
        <dbReference type="ARBA" id="ARBA00010052"/>
    </source>
</evidence>
<dbReference type="FunFam" id="3.40.570.10:FF:000007">
    <property type="entry name" value="Alkaline nuclease"/>
    <property type="match status" value="1"/>
</dbReference>
<keyword evidence="5" id="KW-0378">Hydrolase</keyword>
<dbReference type="GO" id="GO:0000014">
    <property type="term" value="F:single-stranded DNA endodeoxyribonuclease activity"/>
    <property type="evidence" value="ECO:0007669"/>
    <property type="project" value="TreeGrafter"/>
</dbReference>
<protein>
    <recommendedName>
        <fullName evidence="15">DNA/RNA non-specific endonuclease domain-containing protein</fullName>
    </recommendedName>
</protein>
<comment type="caution">
    <text evidence="13">The sequence shown here is derived from an EMBL/GenBank/DDBJ whole genome shotgun (WGS) entry which is preliminary data.</text>
</comment>
<feature type="active site" description="Proton acceptor" evidence="7">
    <location>
        <position position="608"/>
    </location>
</feature>
<proteinExistence type="inferred from homology"/>
<feature type="region of interest" description="Disordered" evidence="9">
    <location>
        <begin position="333"/>
        <end position="385"/>
    </location>
</feature>
<dbReference type="SMART" id="SM00892">
    <property type="entry name" value="Endonuclease_NS"/>
    <property type="match status" value="1"/>
</dbReference>
<dbReference type="GO" id="GO:0004521">
    <property type="term" value="F:RNA endonuclease activity"/>
    <property type="evidence" value="ECO:0007669"/>
    <property type="project" value="TreeGrafter"/>
</dbReference>
<dbReference type="PANTHER" id="PTHR13966:SF19">
    <property type="entry name" value="NUCLEASE EXOG, MITOCHONDRIAL"/>
    <property type="match status" value="1"/>
</dbReference>
<dbReference type="Pfam" id="PF01410">
    <property type="entry name" value="COLFI"/>
    <property type="match status" value="1"/>
</dbReference>
<dbReference type="InterPro" id="IPR040255">
    <property type="entry name" value="Non-specific_endonuclease"/>
</dbReference>
<dbReference type="InterPro" id="IPR020821">
    <property type="entry name" value="ENPP1-3/EXOG-like_nuc-like"/>
</dbReference>
<comment type="subcellular location">
    <subcellularLocation>
        <location evidence="1">Secreted</location>
    </subcellularLocation>
</comment>
<evidence type="ECO:0000256" key="4">
    <source>
        <dbReference type="ARBA" id="ARBA00022722"/>
    </source>
</evidence>
<feature type="chain" id="PRO_5035254791" description="DNA/RNA non-specific endonuclease domain-containing protein" evidence="10">
    <location>
        <begin position="25"/>
        <end position="782"/>
    </location>
</feature>
<feature type="binding site" evidence="8">
    <location>
        <position position="638"/>
    </location>
    <ligand>
        <name>Mg(2+)</name>
        <dbReference type="ChEBI" id="CHEBI:18420"/>
        <note>catalytic</note>
    </ligand>
</feature>
<dbReference type="GO" id="GO:0005576">
    <property type="term" value="C:extracellular region"/>
    <property type="evidence" value="ECO:0007669"/>
    <property type="project" value="UniProtKB-SubCell"/>
</dbReference>
<dbReference type="GO" id="GO:0005743">
    <property type="term" value="C:mitochondrial inner membrane"/>
    <property type="evidence" value="ECO:0007669"/>
    <property type="project" value="TreeGrafter"/>
</dbReference>
<dbReference type="OrthoDB" id="5960141at2759"/>
<dbReference type="Gene3D" id="2.60.120.1000">
    <property type="match status" value="1"/>
</dbReference>
<keyword evidence="3" id="KW-0964">Secreted</keyword>
<evidence type="ECO:0000256" key="9">
    <source>
        <dbReference type="SAM" id="MobiDB-lite"/>
    </source>
</evidence>
<evidence type="ECO:0000256" key="7">
    <source>
        <dbReference type="PIRSR" id="PIRSR640255-1"/>
    </source>
</evidence>
<evidence type="ECO:0000256" key="10">
    <source>
        <dbReference type="SAM" id="SignalP"/>
    </source>
</evidence>
<evidence type="ECO:0000259" key="11">
    <source>
        <dbReference type="SMART" id="SM00477"/>
    </source>
</evidence>
<dbReference type="GO" id="GO:0005634">
    <property type="term" value="C:nucleus"/>
    <property type="evidence" value="ECO:0007669"/>
    <property type="project" value="TreeGrafter"/>
</dbReference>
<evidence type="ECO:0000256" key="1">
    <source>
        <dbReference type="ARBA" id="ARBA00004613"/>
    </source>
</evidence>
<keyword evidence="10" id="KW-0732">Signal</keyword>
<dbReference type="InterPro" id="IPR044929">
    <property type="entry name" value="DNA/RNA_non-sp_Endonuclease_sf"/>
</dbReference>
<keyword evidence="5" id="KW-0255">Endonuclease</keyword>
<name>A0A8J2RIX7_9CRUS</name>
<dbReference type="InterPro" id="IPR044925">
    <property type="entry name" value="His-Me_finger_sf"/>
</dbReference>
<dbReference type="GO" id="GO:0006309">
    <property type="term" value="P:apoptotic DNA fragmentation"/>
    <property type="evidence" value="ECO:0007669"/>
    <property type="project" value="TreeGrafter"/>
</dbReference>
<dbReference type="AlphaFoldDB" id="A0A8J2RIX7"/>
<evidence type="ECO:0000256" key="6">
    <source>
        <dbReference type="ARBA" id="ARBA00023119"/>
    </source>
</evidence>
<dbReference type="EMBL" id="CAKKLH010000042">
    <property type="protein sequence ID" value="CAH0100636.1"/>
    <property type="molecule type" value="Genomic_DNA"/>
</dbReference>
<dbReference type="Proteomes" id="UP000789390">
    <property type="component" value="Unassembled WGS sequence"/>
</dbReference>
<dbReference type="Pfam" id="PF01223">
    <property type="entry name" value="Endonuclease_NS"/>
    <property type="match status" value="1"/>
</dbReference>
<evidence type="ECO:0000256" key="3">
    <source>
        <dbReference type="ARBA" id="ARBA00022525"/>
    </source>
</evidence>
<evidence type="ECO:0008006" key="15">
    <source>
        <dbReference type="Google" id="ProtNLM"/>
    </source>
</evidence>
<feature type="signal peptide" evidence="10">
    <location>
        <begin position="1"/>
        <end position="24"/>
    </location>
</feature>
<keyword evidence="8" id="KW-0479">Metal-binding</keyword>
<dbReference type="PANTHER" id="PTHR13966">
    <property type="entry name" value="ENDONUCLEASE RELATED"/>
    <property type="match status" value="1"/>
</dbReference>
<gene>
    <name evidence="13" type="ORF">DGAL_LOCUS2921</name>
</gene>
<evidence type="ECO:0000256" key="8">
    <source>
        <dbReference type="PIRSR" id="PIRSR640255-2"/>
    </source>
</evidence>
<feature type="region of interest" description="Disordered" evidence="9">
    <location>
        <begin position="117"/>
        <end position="137"/>
    </location>
</feature>
<evidence type="ECO:0000256" key="5">
    <source>
        <dbReference type="ARBA" id="ARBA00022759"/>
    </source>
</evidence>
<dbReference type="InterPro" id="IPR000885">
    <property type="entry name" value="Fib_collagen_C"/>
</dbReference>
<dbReference type="GO" id="GO:0046872">
    <property type="term" value="F:metal ion binding"/>
    <property type="evidence" value="ECO:0007669"/>
    <property type="project" value="UniProtKB-KW"/>
</dbReference>
<dbReference type="SMART" id="SM00477">
    <property type="entry name" value="NUC"/>
    <property type="match status" value="1"/>
</dbReference>
<dbReference type="Gene3D" id="3.40.570.10">
    <property type="entry name" value="Extracellular Endonuclease, subunit A"/>
    <property type="match status" value="1"/>
</dbReference>
<feature type="compositionally biased region" description="Polar residues" evidence="9">
    <location>
        <begin position="333"/>
        <end position="342"/>
    </location>
</feature>
<evidence type="ECO:0000313" key="13">
    <source>
        <dbReference type="EMBL" id="CAH0100636.1"/>
    </source>
</evidence>
<dbReference type="SUPFAM" id="SSF54060">
    <property type="entry name" value="His-Me finger endonucleases"/>
    <property type="match status" value="1"/>
</dbReference>
<keyword evidence="4" id="KW-0540">Nuclease</keyword>
<dbReference type="GO" id="GO:0005581">
    <property type="term" value="C:collagen trimer"/>
    <property type="evidence" value="ECO:0007669"/>
    <property type="project" value="UniProtKB-KW"/>
</dbReference>
<feature type="domain" description="DNA/RNA non-specific endonuclease/pyrophosphatase/phosphodiesterase" evidence="12">
    <location>
        <begin position="519"/>
        <end position="766"/>
    </location>
</feature>
<feature type="domain" description="ENPP1-3/EXOG-like endonuclease/phosphodiesterase" evidence="11">
    <location>
        <begin position="523"/>
        <end position="739"/>
    </location>
</feature>
<dbReference type="InterPro" id="IPR001604">
    <property type="entry name" value="Endo_G_ENPP1-like_dom"/>
</dbReference>